<dbReference type="NCBIfam" id="TIGR03882">
    <property type="entry name" value="cyclo_dehyd_2"/>
    <property type="match status" value="1"/>
</dbReference>
<accession>A0A7X0RJ60</accession>
<comment type="caution">
    <text evidence="1">The sequence shown here is derived from an EMBL/GenBank/DDBJ whole genome shotgun (WGS) entry which is preliminary data.</text>
</comment>
<evidence type="ECO:0000313" key="1">
    <source>
        <dbReference type="EMBL" id="MBB6629110.1"/>
    </source>
</evidence>
<proteinExistence type="predicted"/>
<evidence type="ECO:0000313" key="2">
    <source>
        <dbReference type="Proteomes" id="UP000523955"/>
    </source>
</evidence>
<protein>
    <submittedName>
        <fullName evidence="1">TOMM leader peptide-binding protein</fullName>
    </submittedName>
</protein>
<sequence>MPAPPPVPGRRLALRPGLPVVRRDDRHLQVGVDAPHRTVLEDTPDVRRLLADLQSSGRPAPTTAAGHQALLRLTAAGHLVDADVLEAALGDAPDRAATAAAFALHGDAAPERLADRARVRAEVTGPEGAVRLLTRLLGDCGAGPTEPSGEGAVAVVVADGEVGRDRLDPLVRAGLPHLLVSLGGTSVTIGPFVVPGLTACVRCVDAHRGERDPRRATVVDQAARSGDLRPRDPALAMLALAWAVRDVTAWSDGEQPSTWSRTVTVGTDLQPVAHAWTRHPHCGCAWDEALVG</sequence>
<organism evidence="1 2">
    <name type="scientific">Nocardioides luti</name>
    <dbReference type="NCBI Taxonomy" id="2761101"/>
    <lineage>
        <taxon>Bacteria</taxon>
        <taxon>Bacillati</taxon>
        <taxon>Actinomycetota</taxon>
        <taxon>Actinomycetes</taxon>
        <taxon>Propionibacteriales</taxon>
        <taxon>Nocardioidaceae</taxon>
        <taxon>Nocardioides</taxon>
    </lineage>
</organism>
<dbReference type="RefSeq" id="WP_185254099.1">
    <property type="nucleotide sequence ID" value="NZ_JACKXE010000001.1"/>
</dbReference>
<reference evidence="1 2" key="1">
    <citation type="submission" date="2020-08" db="EMBL/GenBank/DDBJ databases">
        <authorList>
            <person name="Seo M.-J."/>
        </authorList>
    </citation>
    <scope>NUCLEOTIDE SEQUENCE [LARGE SCALE GENOMIC DNA]</scope>
    <source>
        <strain evidence="1 2">KIGAM211</strain>
    </source>
</reference>
<dbReference type="InterPro" id="IPR022291">
    <property type="entry name" value="Bacteriocin_synth_cyclodeHase"/>
</dbReference>
<name>A0A7X0RJ60_9ACTN</name>
<dbReference type="Gene3D" id="3.40.50.720">
    <property type="entry name" value="NAD(P)-binding Rossmann-like Domain"/>
    <property type="match status" value="1"/>
</dbReference>
<dbReference type="AlphaFoldDB" id="A0A7X0RJ60"/>
<dbReference type="EMBL" id="JACKXE010000001">
    <property type="protein sequence ID" value="MBB6629110.1"/>
    <property type="molecule type" value="Genomic_DNA"/>
</dbReference>
<keyword evidence="2" id="KW-1185">Reference proteome</keyword>
<gene>
    <name evidence="1" type="ORF">H5V45_17415</name>
</gene>
<dbReference type="Proteomes" id="UP000523955">
    <property type="component" value="Unassembled WGS sequence"/>
</dbReference>